<dbReference type="PaxDb" id="4113-PGSC0003DMT400070603"/>
<dbReference type="Proteomes" id="UP000011115">
    <property type="component" value="Unassembled WGS sequence"/>
</dbReference>
<dbReference type="AlphaFoldDB" id="M1CME9"/>
<sequence>MGNLSRFVFLKAIRYRPCNPEDHECYIEMRKMLLISEPYREVVHSVVLFWTLNTACFMHQILPFYQNHRVENNSTHWILLVSKSR</sequence>
<dbReference type="InParanoid" id="M1CME9"/>
<protein>
    <submittedName>
        <fullName evidence="1">Uncharacterized protein</fullName>
    </submittedName>
</protein>
<reference evidence="1" key="2">
    <citation type="submission" date="2015-06" db="UniProtKB">
        <authorList>
            <consortium name="EnsemblPlants"/>
        </authorList>
    </citation>
    <scope>IDENTIFICATION</scope>
    <source>
        <strain evidence="1">DM1-3 516 R44</strain>
    </source>
</reference>
<accession>M1CME9</accession>
<keyword evidence="2" id="KW-1185">Reference proteome</keyword>
<evidence type="ECO:0000313" key="1">
    <source>
        <dbReference type="EnsemblPlants" id="PGSC0003DMT400070603"/>
    </source>
</evidence>
<reference evidence="2" key="1">
    <citation type="journal article" date="2011" name="Nature">
        <title>Genome sequence and analysis of the tuber crop potato.</title>
        <authorList>
            <consortium name="The Potato Genome Sequencing Consortium"/>
        </authorList>
    </citation>
    <scope>NUCLEOTIDE SEQUENCE [LARGE SCALE GENOMIC DNA]</scope>
    <source>
        <strain evidence="2">cv. DM1-3 516 R44</strain>
    </source>
</reference>
<evidence type="ECO:0000313" key="2">
    <source>
        <dbReference type="Proteomes" id="UP000011115"/>
    </source>
</evidence>
<name>M1CME9_SOLTU</name>
<dbReference type="HOGENOM" id="CLU_2517036_0_0_1"/>
<dbReference type="EnsemblPlants" id="PGSC0003DMT400070603">
    <property type="protein sequence ID" value="PGSC0003DMT400070603"/>
    <property type="gene ID" value="PGSC0003DMG400027444"/>
</dbReference>
<dbReference type="Gramene" id="PGSC0003DMT400070603">
    <property type="protein sequence ID" value="PGSC0003DMT400070603"/>
    <property type="gene ID" value="PGSC0003DMG400027444"/>
</dbReference>
<organism evidence="1 2">
    <name type="scientific">Solanum tuberosum</name>
    <name type="common">Potato</name>
    <dbReference type="NCBI Taxonomy" id="4113"/>
    <lineage>
        <taxon>Eukaryota</taxon>
        <taxon>Viridiplantae</taxon>
        <taxon>Streptophyta</taxon>
        <taxon>Embryophyta</taxon>
        <taxon>Tracheophyta</taxon>
        <taxon>Spermatophyta</taxon>
        <taxon>Magnoliopsida</taxon>
        <taxon>eudicotyledons</taxon>
        <taxon>Gunneridae</taxon>
        <taxon>Pentapetalae</taxon>
        <taxon>asterids</taxon>
        <taxon>lamiids</taxon>
        <taxon>Solanales</taxon>
        <taxon>Solanaceae</taxon>
        <taxon>Solanoideae</taxon>
        <taxon>Solaneae</taxon>
        <taxon>Solanum</taxon>
    </lineage>
</organism>
<proteinExistence type="predicted"/>